<sequence>MTSQTTSPVGIYWKPGVWDLARSAYLADLDTDADSPGSFVGWLAQALELHARRSPQQRAELAAAGEKHPALVSVTRKSFNKKHDLPASTIEAVEDALVADRQELGRMLARSVFAQEAVIVAAEEARRRLGRELPPPPQKLSNRPPRRRPSASTGSGP</sequence>
<protein>
    <submittedName>
        <fullName evidence="2">Uncharacterized protein</fullName>
    </submittedName>
</protein>
<evidence type="ECO:0000256" key="1">
    <source>
        <dbReference type="SAM" id="MobiDB-lite"/>
    </source>
</evidence>
<dbReference type="EMBL" id="QGDD01000001">
    <property type="protein sequence ID" value="PWN04326.1"/>
    <property type="molecule type" value="Genomic_DNA"/>
</dbReference>
<reference evidence="2 3" key="1">
    <citation type="submission" date="2018-05" db="EMBL/GenBank/DDBJ databases">
        <title>Nocardioides silvaticus genome.</title>
        <authorList>
            <person name="Li C."/>
            <person name="Wang G."/>
        </authorList>
    </citation>
    <scope>NUCLEOTIDE SEQUENCE [LARGE SCALE GENOMIC DNA]</scope>
    <source>
        <strain evidence="2 3">CCTCC AB 2018079</strain>
    </source>
</reference>
<proteinExistence type="predicted"/>
<comment type="caution">
    <text evidence="2">The sequence shown here is derived from an EMBL/GenBank/DDBJ whole genome shotgun (WGS) entry which is preliminary data.</text>
</comment>
<organism evidence="2 3">
    <name type="scientific">Nocardioides silvaticus</name>
    <dbReference type="NCBI Taxonomy" id="2201891"/>
    <lineage>
        <taxon>Bacteria</taxon>
        <taxon>Bacillati</taxon>
        <taxon>Actinomycetota</taxon>
        <taxon>Actinomycetes</taxon>
        <taxon>Propionibacteriales</taxon>
        <taxon>Nocardioidaceae</taxon>
        <taxon>Nocardioides</taxon>
    </lineage>
</organism>
<dbReference type="AlphaFoldDB" id="A0A316TXE3"/>
<accession>A0A316TXE3</accession>
<name>A0A316TXE3_9ACTN</name>
<keyword evidence="3" id="KW-1185">Reference proteome</keyword>
<dbReference type="RefSeq" id="WP_109691830.1">
    <property type="nucleotide sequence ID" value="NZ_QGDD01000001.1"/>
</dbReference>
<dbReference type="Proteomes" id="UP000245507">
    <property type="component" value="Unassembled WGS sequence"/>
</dbReference>
<dbReference type="OrthoDB" id="5148266at2"/>
<evidence type="ECO:0000313" key="3">
    <source>
        <dbReference type="Proteomes" id="UP000245507"/>
    </source>
</evidence>
<gene>
    <name evidence="2" type="ORF">DJ010_01365</name>
</gene>
<feature type="region of interest" description="Disordered" evidence="1">
    <location>
        <begin position="126"/>
        <end position="157"/>
    </location>
</feature>
<evidence type="ECO:0000313" key="2">
    <source>
        <dbReference type="EMBL" id="PWN04326.1"/>
    </source>
</evidence>